<feature type="compositionally biased region" description="Low complexity" evidence="1">
    <location>
        <begin position="54"/>
        <end position="65"/>
    </location>
</feature>
<evidence type="ECO:0000313" key="3">
    <source>
        <dbReference type="Proteomes" id="UP000008021"/>
    </source>
</evidence>
<dbReference type="AlphaFoldDB" id="A0A0E0DPJ4"/>
<reference evidence="2" key="1">
    <citation type="submission" date="2015-04" db="UniProtKB">
        <authorList>
            <consortium name="EnsemblPlants"/>
        </authorList>
    </citation>
    <scope>IDENTIFICATION</scope>
</reference>
<reference evidence="2" key="2">
    <citation type="submission" date="2018-05" db="EMBL/GenBank/DDBJ databases">
        <title>OmerRS3 (Oryza meridionalis Reference Sequence Version 3).</title>
        <authorList>
            <person name="Zhang J."/>
            <person name="Kudrna D."/>
            <person name="Lee S."/>
            <person name="Talag J."/>
            <person name="Welchert J."/>
            <person name="Wing R.A."/>
        </authorList>
    </citation>
    <scope>NUCLEOTIDE SEQUENCE [LARGE SCALE GENOMIC DNA]</scope>
    <source>
        <strain evidence="2">OR44</strain>
    </source>
</reference>
<feature type="region of interest" description="Disordered" evidence="1">
    <location>
        <begin position="53"/>
        <end position="86"/>
    </location>
</feature>
<evidence type="ECO:0000256" key="1">
    <source>
        <dbReference type="SAM" id="MobiDB-lite"/>
    </source>
</evidence>
<sequence>MAAVATASATNNGGGNSVGQDSYLTAVPGHGACSKRSCVTAATAAAWHSLGQHLSSPSLSYPSAARLNDSSGNRGKKSPGPTGVKVGMEAGVWRCTHYVLEKTL</sequence>
<organism evidence="2">
    <name type="scientific">Oryza meridionalis</name>
    <dbReference type="NCBI Taxonomy" id="40149"/>
    <lineage>
        <taxon>Eukaryota</taxon>
        <taxon>Viridiplantae</taxon>
        <taxon>Streptophyta</taxon>
        <taxon>Embryophyta</taxon>
        <taxon>Tracheophyta</taxon>
        <taxon>Spermatophyta</taxon>
        <taxon>Magnoliopsida</taxon>
        <taxon>Liliopsida</taxon>
        <taxon>Poales</taxon>
        <taxon>Poaceae</taxon>
        <taxon>BOP clade</taxon>
        <taxon>Oryzoideae</taxon>
        <taxon>Oryzeae</taxon>
        <taxon>Oryzinae</taxon>
        <taxon>Oryza</taxon>
    </lineage>
</organism>
<protein>
    <submittedName>
        <fullName evidence="2">Uncharacterized protein</fullName>
    </submittedName>
</protein>
<dbReference type="Gramene" id="OMERI05G09360.1">
    <property type="protein sequence ID" value="OMERI05G09360.1"/>
    <property type="gene ID" value="OMERI05G09360"/>
</dbReference>
<dbReference type="Gramene" id="OMERI05G09370.1">
    <property type="protein sequence ID" value="OMERI05G09370.1"/>
    <property type="gene ID" value="OMERI05G09370"/>
</dbReference>
<dbReference type="HOGENOM" id="CLU_137042_0_0_1"/>
<evidence type="ECO:0000313" key="2">
    <source>
        <dbReference type="EnsemblPlants" id="OMERI05G09360.1"/>
    </source>
</evidence>
<dbReference type="STRING" id="40149.A0A0E0DPJ4"/>
<dbReference type="EnsemblPlants" id="OMERI05G09360.1">
    <property type="protein sequence ID" value="OMERI05G09360.1"/>
    <property type="gene ID" value="OMERI05G09360"/>
</dbReference>
<feature type="region of interest" description="Disordered" evidence="1">
    <location>
        <begin position="1"/>
        <end position="21"/>
    </location>
</feature>
<proteinExistence type="predicted"/>
<accession>A0A0E0DPJ4</accession>
<keyword evidence="3" id="KW-1185">Reference proteome</keyword>
<name>A0A0E0DPJ4_9ORYZ</name>
<dbReference type="EnsemblPlants" id="OMERI05G09370.1">
    <property type="protein sequence ID" value="OMERI05G09370.1"/>
    <property type="gene ID" value="OMERI05G09370"/>
</dbReference>
<dbReference type="Proteomes" id="UP000008021">
    <property type="component" value="Chromosome 5"/>
</dbReference>